<comment type="cofactor">
    <cofactor evidence="14">
        <name>Mg(2+)</name>
        <dbReference type="ChEBI" id="CHEBI:18420"/>
    </cofactor>
    <cofactor evidence="14">
        <name>Mn(2+)</name>
        <dbReference type="ChEBI" id="CHEBI:29035"/>
    </cofactor>
    <text evidence="14">Binds 4 Mg(2+) or Mn(2+) ions per subunit.</text>
</comment>
<feature type="binding site" evidence="14">
    <location>
        <position position="801"/>
    </location>
    <ligand>
        <name>ATP</name>
        <dbReference type="ChEBI" id="CHEBI:30616"/>
        <label>2</label>
    </ligand>
</feature>
<dbReference type="InterPro" id="IPR005483">
    <property type="entry name" value="CPSase_dom"/>
</dbReference>
<feature type="binding site" evidence="14">
    <location>
        <position position="856"/>
    </location>
    <ligand>
        <name>Mg(2+)</name>
        <dbReference type="ChEBI" id="CHEBI:18420"/>
        <label>4</label>
    </ligand>
</feature>
<feature type="binding site" evidence="14">
    <location>
        <position position="301"/>
    </location>
    <ligand>
        <name>Mg(2+)</name>
        <dbReference type="ChEBI" id="CHEBI:18420"/>
        <label>1</label>
    </ligand>
</feature>
<dbReference type="SUPFAM" id="SSF56059">
    <property type="entry name" value="Glutathione synthetase ATP-binding domain-like"/>
    <property type="match status" value="2"/>
</dbReference>
<feature type="domain" description="ATP-grasp" evidence="15">
    <location>
        <begin position="685"/>
        <end position="883"/>
    </location>
</feature>
<feature type="binding site" evidence="14">
    <location>
        <position position="244"/>
    </location>
    <ligand>
        <name>ATP</name>
        <dbReference type="ChEBI" id="CHEBI:30616"/>
        <label>1</label>
    </ligand>
</feature>
<dbReference type="SUPFAM" id="SSF48108">
    <property type="entry name" value="Carbamoyl phosphate synthetase, large subunit connection domain"/>
    <property type="match status" value="1"/>
</dbReference>
<name>A0ABV3XZJ4_9ACTN</name>
<dbReference type="Gene3D" id="3.40.50.20">
    <property type="match status" value="2"/>
</dbReference>
<feature type="binding site" evidence="14">
    <location>
        <position position="802"/>
    </location>
    <ligand>
        <name>ATP</name>
        <dbReference type="ChEBI" id="CHEBI:30616"/>
        <label>2</label>
    </ligand>
</feature>
<evidence type="ECO:0000256" key="3">
    <source>
        <dbReference type="ARBA" id="ARBA00022571"/>
    </source>
</evidence>
<feature type="binding site" evidence="14">
    <location>
        <position position="210"/>
    </location>
    <ligand>
        <name>ATP</name>
        <dbReference type="ChEBI" id="CHEBI:30616"/>
        <label>1</label>
    </ligand>
</feature>
<feature type="binding site" evidence="14">
    <location>
        <position position="842"/>
    </location>
    <ligand>
        <name>Mg(2+)</name>
        <dbReference type="ChEBI" id="CHEBI:18420"/>
        <label>3</label>
    </ligand>
</feature>
<feature type="binding site" evidence="14">
    <location>
        <position position="854"/>
    </location>
    <ligand>
        <name>Mg(2+)</name>
        <dbReference type="ChEBI" id="CHEBI:18420"/>
        <label>3</label>
    </ligand>
</feature>
<keyword evidence="9 14" id="KW-0067">ATP-binding</keyword>
<feature type="binding site" evidence="14">
    <location>
        <position position="245"/>
    </location>
    <ligand>
        <name>ATP</name>
        <dbReference type="ChEBI" id="CHEBI:30616"/>
        <label>1</label>
    </ligand>
</feature>
<feature type="domain" description="ATP-grasp" evidence="15">
    <location>
        <begin position="135"/>
        <end position="330"/>
    </location>
</feature>
<keyword evidence="4 14" id="KW-0436">Ligase</keyword>
<dbReference type="InterPro" id="IPR033937">
    <property type="entry name" value="MGS_CPS_CarB"/>
</dbReference>
<proteinExistence type="inferred from homology"/>
<dbReference type="Gene3D" id="3.30.470.20">
    <property type="entry name" value="ATP-grasp fold, B domain"/>
    <property type="match status" value="2"/>
</dbReference>
<comment type="similarity">
    <text evidence="2 14">Belongs to the CarB family.</text>
</comment>
<gene>
    <name evidence="14 17" type="primary">carB</name>
    <name evidence="17" type="ORF">AB6A68_02540</name>
</gene>
<feature type="binding site" evidence="14">
    <location>
        <position position="721"/>
    </location>
    <ligand>
        <name>ATP</name>
        <dbReference type="ChEBI" id="CHEBI:30616"/>
        <label>2</label>
    </ligand>
</feature>
<dbReference type="Gene3D" id="3.40.50.1380">
    <property type="entry name" value="Methylglyoxal synthase-like domain"/>
    <property type="match status" value="1"/>
</dbReference>
<accession>A0ABV3XZJ4</accession>
<feature type="binding site" evidence="14">
    <location>
        <position position="856"/>
    </location>
    <ligand>
        <name>Mn(2+)</name>
        <dbReference type="ChEBI" id="CHEBI:29035"/>
        <label>4</label>
    </ligand>
</feature>
<feature type="binding site" evidence="14">
    <location>
        <position position="212"/>
    </location>
    <ligand>
        <name>ATP</name>
        <dbReference type="ChEBI" id="CHEBI:30616"/>
        <label>1</label>
    </ligand>
</feature>
<evidence type="ECO:0000256" key="13">
    <source>
        <dbReference type="ARBA" id="ARBA00047359"/>
    </source>
</evidence>
<evidence type="ECO:0000256" key="4">
    <source>
        <dbReference type="ARBA" id="ARBA00022598"/>
    </source>
</evidence>
<dbReference type="PANTHER" id="PTHR11405:SF53">
    <property type="entry name" value="CARBAMOYL-PHOSPHATE SYNTHASE [AMMONIA], MITOCHONDRIAL"/>
    <property type="match status" value="1"/>
</dbReference>
<feature type="binding site" evidence="14">
    <location>
        <position position="287"/>
    </location>
    <ligand>
        <name>Mn(2+)</name>
        <dbReference type="ChEBI" id="CHEBI:29035"/>
        <label>1</label>
    </ligand>
</feature>
<feature type="domain" description="MGS-like" evidence="16">
    <location>
        <begin position="953"/>
        <end position="1100"/>
    </location>
</feature>
<feature type="binding site" evidence="14">
    <location>
        <position position="303"/>
    </location>
    <ligand>
        <name>Mg(2+)</name>
        <dbReference type="ChEBI" id="CHEBI:18420"/>
        <label>2</label>
    </ligand>
</feature>
<dbReference type="SUPFAM" id="SSF52335">
    <property type="entry name" value="Methylglyoxal synthase-like"/>
    <property type="match status" value="1"/>
</dbReference>
<dbReference type="InterPro" id="IPR036914">
    <property type="entry name" value="MGS-like_dom_sf"/>
</dbReference>
<dbReference type="SUPFAM" id="SSF52440">
    <property type="entry name" value="PreATP-grasp domain"/>
    <property type="match status" value="2"/>
</dbReference>
<evidence type="ECO:0000256" key="11">
    <source>
        <dbReference type="ARBA" id="ARBA00022975"/>
    </source>
</evidence>
<dbReference type="InterPro" id="IPR058047">
    <property type="entry name" value="CPSase_preATP-grasp"/>
</dbReference>
<sequence length="1100" mass="118713">MPRRTTIASVLVIGSGPIVIGQASEFDYSGVQACRVLRQEGLRVILANSNPATIMTDPEFADATYLEPLTLEVMTKIIERERPDALLPTLGGQTALNLAMELDASGVLARYGVTMIGARPEAIGVAESREAFKELLISMGYEHATIKGGIAHSMEDATEIVRTLGFPVMLRPSYILGGAGTGIAHSQTEFLSMMEEGLRASPVNEVLIEESIAGWKEFELEVMRDANDNCVVVCSIENLDPMGVHTGDSITVAPIQTLTDQQYQQMRSLSFAVLRGVGVETGGSNVQFAVDPATGRMVVVEMNPRVSRSSALASKATGFPIAKIATKLALGYTLDEIQNDITVVTPASFEPALDYVVVKIPRWVFEKFEGVPEVLSTSMQSVGEAMAIGRSFAEALQKALRSIERSRDGLNADAGEREVRALSDDELAADLAVASPRRIFLVAEALYRGMSIEFVHAKTRIDPWFLAEIEQIVATRRWLESLAPDLEQLGRQELLAARRAGFGDAQLAYLFGVDLSVIRDRRVRLGLLTTYQSVDTCAGEFEAHTPYFYSSSEEDSEVTGFDAPTVIILGSGPNRIGQGIEFDYCCVHASFALRDLGYRTVMVNSNPETVSTDYDTSSRLYMEPLALEHVLDVIEMERSRSNLVGVFVAFGGQTPLKLARHLDPDLILGTSGTSIDRAEDRNLWSALCDSLGILQPPGATVTSLDEARAAARKVGYPVLIRPSYVLGGRAMEIVSNEQDLVRSFLRLASLSDEGQISQSRPVLIDHFLEDAVEVDVDAVRDATGEVLIGGVMEHVEEAGIHSGDSACVLPPVTLAPDVIERIEAIIKDVANELGVVGLINMQFGVKDEAVYVIEANPRASRTVPFVAKATGIPLAKIAARVMVGETLADLRASGVTTTRRGSHYSVKEAVLPFQRFPMADSILGPEMRSTGEVMGVDDSFELAFAKSQIAAGTVLPDTGMVFLSLANRDKASGLTLARQLVDLGFELAATYGTAGFLRTNGVPIKLLVDKVHEERVGEVGTARDGLVDAVWLLNSRQVSLVINTPEGSGPRVDGRRIRATAQRLRVPCITTISAALAAVGGIGALRATGYGVTPIQEYHR</sequence>
<comment type="catalytic activity">
    <reaction evidence="13 14">
        <text>hydrogencarbonate + NH4(+) + 2 ATP = carbamoyl phosphate + 2 ADP + phosphate + 2 H(+)</text>
        <dbReference type="Rhea" id="RHEA:18029"/>
        <dbReference type="ChEBI" id="CHEBI:15378"/>
        <dbReference type="ChEBI" id="CHEBI:17544"/>
        <dbReference type="ChEBI" id="CHEBI:28938"/>
        <dbReference type="ChEBI" id="CHEBI:30616"/>
        <dbReference type="ChEBI" id="CHEBI:43474"/>
        <dbReference type="ChEBI" id="CHEBI:58228"/>
        <dbReference type="ChEBI" id="CHEBI:456216"/>
        <dbReference type="EC" id="6.3.4.16"/>
    </reaction>
</comment>
<dbReference type="InterPro" id="IPR006275">
    <property type="entry name" value="CPSase_lsu"/>
</dbReference>
<evidence type="ECO:0000256" key="14">
    <source>
        <dbReference type="HAMAP-Rule" id="MF_01210"/>
    </source>
</evidence>
<feature type="binding site" evidence="14">
    <location>
        <position position="854"/>
    </location>
    <ligand>
        <name>Mg(2+)</name>
        <dbReference type="ChEBI" id="CHEBI:18420"/>
        <label>4</label>
    </ligand>
</feature>
<evidence type="ECO:0000256" key="1">
    <source>
        <dbReference type="ARBA" id="ARBA00005077"/>
    </source>
</evidence>
<feature type="binding site" evidence="14">
    <location>
        <position position="854"/>
    </location>
    <ligand>
        <name>ATP</name>
        <dbReference type="ChEBI" id="CHEBI:30616"/>
        <label>2</label>
    </ligand>
</feature>
<dbReference type="Pfam" id="PF02142">
    <property type="entry name" value="MGS"/>
    <property type="match status" value="1"/>
</dbReference>
<comment type="catalytic activity">
    <reaction evidence="14">
        <text>hydrogencarbonate + L-glutamine + 2 ATP + H2O = carbamoyl phosphate + L-glutamate + 2 ADP + phosphate + 2 H(+)</text>
        <dbReference type="Rhea" id="RHEA:18633"/>
        <dbReference type="ChEBI" id="CHEBI:15377"/>
        <dbReference type="ChEBI" id="CHEBI:15378"/>
        <dbReference type="ChEBI" id="CHEBI:17544"/>
        <dbReference type="ChEBI" id="CHEBI:29985"/>
        <dbReference type="ChEBI" id="CHEBI:30616"/>
        <dbReference type="ChEBI" id="CHEBI:43474"/>
        <dbReference type="ChEBI" id="CHEBI:58228"/>
        <dbReference type="ChEBI" id="CHEBI:58359"/>
        <dbReference type="ChEBI" id="CHEBI:456216"/>
        <dbReference type="EC" id="6.3.5.5"/>
    </reaction>
</comment>
<feature type="region of interest" description="Allosteric domain" evidence="14">
    <location>
        <begin position="953"/>
        <end position="1100"/>
    </location>
</feature>
<comment type="domain">
    <text evidence="14">The large subunit is composed of 2 ATP-grasp domains that are involved in binding the 2 ATP molecules needed for carbamoyl phosphate synthesis. The N-terminal ATP-grasp domain (referred to as the carboxyphosphate synthetic component) catalyzes the ATP-dependent phosphorylation of hydrogencarbonate to carboxyphosphate and the subsequent nucleophilic attack by ammonia to form a carbamate intermediate. The C-terminal ATP-grasp domain (referred to as the carbamoyl phosphate synthetic component) then catalyzes the phosphorylation of carbamate with the second ATP to form the end product carbamoyl phosphate. The reactive and unstable enzyme intermediates are sequentially channeled from one active site to the next through the interior of the protein over a distance of at least 96 A.</text>
</comment>
<dbReference type="PROSITE" id="PS51855">
    <property type="entry name" value="MGS"/>
    <property type="match status" value="1"/>
</dbReference>
<feature type="binding site" evidence="14">
    <location>
        <position position="177"/>
    </location>
    <ligand>
        <name>ATP</name>
        <dbReference type="ChEBI" id="CHEBI:30616"/>
        <label>1</label>
    </ligand>
</feature>
<protein>
    <recommendedName>
        <fullName evidence="14">Carbamoyl phosphate synthase large chain</fullName>
        <ecNumber evidence="14">6.3.4.16</ecNumber>
        <ecNumber evidence="14">6.3.5.5</ecNumber>
    </recommendedName>
    <alternativeName>
        <fullName evidence="14">Carbamoyl phosphate synthetase ammonia chain</fullName>
    </alternativeName>
</protein>
<evidence type="ECO:0000256" key="5">
    <source>
        <dbReference type="ARBA" id="ARBA00022605"/>
    </source>
</evidence>
<comment type="pathway">
    <text evidence="14">Pyrimidine metabolism; UMP biosynthesis via de novo pathway; (S)-dihydroorotate from bicarbonate: step 1/3.</text>
</comment>
<feature type="binding site" evidence="14">
    <location>
        <position position="842"/>
    </location>
    <ligand>
        <name>ATP</name>
        <dbReference type="ChEBI" id="CHEBI:30616"/>
        <label>2</label>
    </ligand>
</feature>
<comment type="caution">
    <text evidence="17">The sequence shown here is derived from an EMBL/GenBank/DDBJ whole genome shotgun (WGS) entry which is preliminary data.</text>
</comment>
<dbReference type="Gene3D" id="3.30.1490.20">
    <property type="entry name" value="ATP-grasp fold, A domain"/>
    <property type="match status" value="1"/>
</dbReference>
<feature type="binding site" evidence="14">
    <location>
        <position position="773"/>
    </location>
    <ligand>
        <name>ATP</name>
        <dbReference type="ChEBI" id="CHEBI:30616"/>
        <label>2</label>
    </ligand>
</feature>
<dbReference type="InterPro" id="IPR013815">
    <property type="entry name" value="ATP_grasp_subdomain_1"/>
</dbReference>
<comment type="subunit">
    <text evidence="14">Composed of two chains; the small (or glutamine) chain promotes the hydrolysis of glutamine to ammonia, which is used by the large (or ammonia) chain to synthesize carbamoyl phosphate. Tetramer of heterodimers (alpha,beta)4.</text>
</comment>
<feature type="region of interest" description="Carboxyphosphate synthetic domain" evidence="14">
    <location>
        <begin position="1"/>
        <end position="404"/>
    </location>
</feature>
<keyword evidence="6" id="KW-0479">Metal-binding</keyword>
<feature type="binding site" evidence="14">
    <location>
        <position position="301"/>
    </location>
    <ligand>
        <name>Mg(2+)</name>
        <dbReference type="ChEBI" id="CHEBI:18420"/>
        <label>2</label>
    </ligand>
</feature>
<evidence type="ECO:0000256" key="2">
    <source>
        <dbReference type="ARBA" id="ARBA00009799"/>
    </source>
</evidence>
<dbReference type="PROSITE" id="PS00867">
    <property type="entry name" value="CPSASE_2"/>
    <property type="match status" value="1"/>
</dbReference>
<evidence type="ECO:0000313" key="18">
    <source>
        <dbReference type="Proteomes" id="UP001560267"/>
    </source>
</evidence>
<dbReference type="CDD" id="cd01424">
    <property type="entry name" value="MGS_CPS_II"/>
    <property type="match status" value="1"/>
</dbReference>
<evidence type="ECO:0000256" key="10">
    <source>
        <dbReference type="ARBA" id="ARBA00022842"/>
    </source>
</evidence>
<feature type="binding site" evidence="14">
    <location>
        <position position="766"/>
    </location>
    <ligand>
        <name>ATP</name>
        <dbReference type="ChEBI" id="CHEBI:30616"/>
        <label>2</label>
    </ligand>
</feature>
<dbReference type="NCBIfam" id="TIGR01369">
    <property type="entry name" value="CPSaseII_lrg"/>
    <property type="match status" value="1"/>
</dbReference>
<dbReference type="GO" id="GO:0004088">
    <property type="term" value="F:carbamoyl-phosphate synthase (glutamine-hydrolyzing) activity"/>
    <property type="evidence" value="ECO:0007669"/>
    <property type="project" value="UniProtKB-EC"/>
</dbReference>
<evidence type="ECO:0000256" key="7">
    <source>
        <dbReference type="ARBA" id="ARBA00022737"/>
    </source>
</evidence>
<feature type="binding site" evidence="14">
    <location>
        <position position="301"/>
    </location>
    <ligand>
        <name>Mn(2+)</name>
        <dbReference type="ChEBI" id="CHEBI:29035"/>
        <label>1</label>
    </ligand>
</feature>
<feature type="binding site" evidence="14">
    <location>
        <position position="800"/>
    </location>
    <ligand>
        <name>ATP</name>
        <dbReference type="ChEBI" id="CHEBI:30616"/>
        <label>2</label>
    </ligand>
</feature>
<keyword evidence="3 14" id="KW-0055">Arginine biosynthesis</keyword>
<feature type="binding site" evidence="14">
    <location>
        <position position="768"/>
    </location>
    <ligand>
        <name>ATP</name>
        <dbReference type="ChEBI" id="CHEBI:30616"/>
        <label>2</label>
    </ligand>
</feature>
<keyword evidence="12" id="KW-0464">Manganese</keyword>
<keyword evidence="7 14" id="KW-0677">Repeat</keyword>
<dbReference type="EC" id="6.3.4.16" evidence="14"/>
<dbReference type="NCBIfam" id="NF009455">
    <property type="entry name" value="PRK12815.1"/>
    <property type="match status" value="1"/>
</dbReference>
<comment type="caution">
    <text evidence="14">Lacks conserved residue(s) required for the propagation of feature annotation.</text>
</comment>
<dbReference type="EC" id="6.3.5.5" evidence="14"/>
<dbReference type="PRINTS" id="PR00098">
    <property type="entry name" value="CPSASE"/>
</dbReference>
<feature type="binding site" evidence="14">
    <location>
        <position position="217"/>
    </location>
    <ligand>
        <name>ATP</name>
        <dbReference type="ChEBI" id="CHEBI:30616"/>
        <label>1</label>
    </ligand>
</feature>
<dbReference type="InterPro" id="IPR005480">
    <property type="entry name" value="CPSase_lsu_oligo"/>
</dbReference>
<dbReference type="PROSITE" id="PS50975">
    <property type="entry name" value="ATP_GRASP"/>
    <property type="match status" value="2"/>
</dbReference>
<comment type="pathway">
    <text evidence="1 14">Amino-acid biosynthesis; L-arginine biosynthesis; carbamoyl phosphate from bicarbonate: step 1/1.</text>
</comment>
<feature type="binding site" evidence="14">
    <location>
        <position position="129"/>
    </location>
    <ligand>
        <name>ATP</name>
        <dbReference type="ChEBI" id="CHEBI:30616"/>
        <label>1</label>
    </ligand>
</feature>
<dbReference type="Proteomes" id="UP001560267">
    <property type="component" value="Unassembled WGS sequence"/>
</dbReference>
<dbReference type="InterPro" id="IPR005479">
    <property type="entry name" value="CPAse_ATP-bd"/>
</dbReference>
<feature type="binding site" evidence="14">
    <location>
        <position position="287"/>
    </location>
    <ligand>
        <name>ATP</name>
        <dbReference type="ChEBI" id="CHEBI:30616"/>
        <label>1</label>
    </ligand>
</feature>
<feature type="binding site" evidence="14">
    <location>
        <position position="854"/>
    </location>
    <ligand>
        <name>Mn(2+)</name>
        <dbReference type="ChEBI" id="CHEBI:29035"/>
        <label>4</label>
    </ligand>
</feature>
<dbReference type="PROSITE" id="PS00866">
    <property type="entry name" value="CPSASE_1"/>
    <property type="match status" value="2"/>
</dbReference>
<evidence type="ECO:0000256" key="8">
    <source>
        <dbReference type="ARBA" id="ARBA00022741"/>
    </source>
</evidence>
<dbReference type="EMBL" id="JBFSHR010000005">
    <property type="protein sequence ID" value="MEX6428716.1"/>
    <property type="molecule type" value="Genomic_DNA"/>
</dbReference>
<feature type="binding site" evidence="14">
    <location>
        <position position="171"/>
    </location>
    <ligand>
        <name>ATP</name>
        <dbReference type="ChEBI" id="CHEBI:30616"/>
        <label>1</label>
    </ligand>
</feature>
<feature type="binding site" evidence="14">
    <location>
        <position position="243"/>
    </location>
    <ligand>
        <name>ATP</name>
        <dbReference type="ChEBI" id="CHEBI:30616"/>
        <label>1</label>
    </ligand>
</feature>
<dbReference type="SMART" id="SM01096">
    <property type="entry name" value="CPSase_L_D3"/>
    <property type="match status" value="1"/>
</dbReference>
<keyword evidence="10" id="KW-0460">Magnesium</keyword>
<evidence type="ECO:0000259" key="15">
    <source>
        <dbReference type="PROSITE" id="PS50975"/>
    </source>
</evidence>
<reference evidence="17 18" key="1">
    <citation type="submission" date="2024-07" db="EMBL/GenBank/DDBJ databases">
        <title>Draft Genome Sequence of Ferrimicrobium acidiphilum Strain YE2023, Isolated from a Pulp of Bioleach Reactor.</title>
        <authorList>
            <person name="Elkina Y.A."/>
            <person name="Bulaeva A.G."/>
            <person name="Beletsky A.V."/>
            <person name="Mardanov A.V."/>
        </authorList>
    </citation>
    <scope>NUCLEOTIDE SEQUENCE [LARGE SCALE GENOMIC DNA]</scope>
    <source>
        <strain evidence="17 18">YE2023</strain>
    </source>
</reference>
<feature type="binding site" evidence="14">
    <location>
        <position position="301"/>
    </location>
    <ligand>
        <name>Mn(2+)</name>
        <dbReference type="ChEBI" id="CHEBI:29035"/>
        <label>2</label>
    </ligand>
</feature>
<dbReference type="HAMAP" id="MF_01210_B">
    <property type="entry name" value="CPSase_L_chain_B"/>
    <property type="match status" value="1"/>
</dbReference>
<dbReference type="InterPro" id="IPR036897">
    <property type="entry name" value="CarbamoylP_synth_lsu_oligo_sf"/>
</dbReference>
<dbReference type="InterPro" id="IPR016185">
    <property type="entry name" value="PreATP-grasp_dom_sf"/>
</dbReference>
<dbReference type="RefSeq" id="WP_369084178.1">
    <property type="nucleotide sequence ID" value="NZ_JBFSHR010000005.1"/>
</dbReference>
<dbReference type="Gene3D" id="1.10.1030.10">
    <property type="entry name" value="Carbamoyl-phosphate synthetase, large subunit oligomerisation domain"/>
    <property type="match status" value="1"/>
</dbReference>
<feature type="binding site" evidence="14">
    <location>
        <position position="854"/>
    </location>
    <ligand>
        <name>Mn(2+)</name>
        <dbReference type="ChEBI" id="CHEBI:29035"/>
        <label>3</label>
    </ligand>
</feature>
<evidence type="ECO:0000256" key="6">
    <source>
        <dbReference type="ARBA" id="ARBA00022723"/>
    </source>
</evidence>
<dbReference type="Pfam" id="PF25596">
    <property type="entry name" value="CPSase_L_D1"/>
    <property type="match status" value="2"/>
</dbReference>
<feature type="binding site" evidence="14">
    <location>
        <position position="799"/>
    </location>
    <ligand>
        <name>ATP</name>
        <dbReference type="ChEBI" id="CHEBI:30616"/>
        <label>2</label>
    </ligand>
</feature>
<dbReference type="InterPro" id="IPR011761">
    <property type="entry name" value="ATP-grasp"/>
</dbReference>
<organism evidence="17 18">
    <name type="scientific">Ferrimicrobium acidiphilum</name>
    <dbReference type="NCBI Taxonomy" id="121039"/>
    <lineage>
        <taxon>Bacteria</taxon>
        <taxon>Bacillati</taxon>
        <taxon>Actinomycetota</taxon>
        <taxon>Acidimicrobiia</taxon>
        <taxon>Acidimicrobiales</taxon>
        <taxon>Acidimicrobiaceae</taxon>
        <taxon>Ferrimicrobium</taxon>
    </lineage>
</organism>
<keyword evidence="11 14" id="KW-0665">Pyrimidine biosynthesis</keyword>
<evidence type="ECO:0000259" key="16">
    <source>
        <dbReference type="PROSITE" id="PS51855"/>
    </source>
</evidence>
<feature type="binding site" evidence="14">
    <location>
        <position position="178"/>
    </location>
    <ligand>
        <name>ATP</name>
        <dbReference type="ChEBI" id="CHEBI:30616"/>
        <label>1</label>
    </ligand>
</feature>
<feature type="binding site" evidence="14">
    <location>
        <position position="842"/>
    </location>
    <ligand>
        <name>Mn(2+)</name>
        <dbReference type="ChEBI" id="CHEBI:29035"/>
        <label>3</label>
    </ligand>
</feature>
<dbReference type="Pfam" id="PF02786">
    <property type="entry name" value="CPSase_L_D2"/>
    <property type="match status" value="2"/>
</dbReference>
<feature type="binding site" evidence="14">
    <location>
        <position position="287"/>
    </location>
    <ligand>
        <name>Mg(2+)</name>
        <dbReference type="ChEBI" id="CHEBI:18420"/>
        <label>1</label>
    </ligand>
</feature>
<keyword evidence="8 14" id="KW-0547">Nucleotide-binding</keyword>
<dbReference type="PANTHER" id="PTHR11405">
    <property type="entry name" value="CARBAMOYLTRANSFERASE FAMILY MEMBER"/>
    <property type="match status" value="1"/>
</dbReference>
<keyword evidence="5 14" id="KW-0028">Amino-acid biosynthesis</keyword>
<dbReference type="SMART" id="SM00851">
    <property type="entry name" value="MGS"/>
    <property type="match status" value="1"/>
</dbReference>
<evidence type="ECO:0000256" key="12">
    <source>
        <dbReference type="ARBA" id="ARBA00023211"/>
    </source>
</evidence>
<comment type="function">
    <text evidence="14">Large subunit of the glutamine-dependent carbamoyl phosphate synthetase (CPSase). CPSase catalyzes the formation of carbamoyl phosphate from the ammonia moiety of glutamine, carbonate, and phosphate donated by ATP, constituting the first step of 2 biosynthetic pathways, one leading to arginine and/or urea and the other to pyrimidine nucleotides. The large subunit (synthetase) binds the substrates ammonia (free or transferred from glutamine from the small subunit), hydrogencarbonate and ATP and carries out an ATP-coupled ligase reaction, activating hydrogencarbonate by forming carboxy phosphate which reacts with ammonia to form carbamoyl phosphate.</text>
</comment>
<dbReference type="Pfam" id="PF02787">
    <property type="entry name" value="CPSase_L_D3"/>
    <property type="match status" value="1"/>
</dbReference>
<keyword evidence="18" id="KW-1185">Reference proteome</keyword>
<evidence type="ECO:0000313" key="17">
    <source>
        <dbReference type="EMBL" id="MEX6428716.1"/>
    </source>
</evidence>
<feature type="binding site" evidence="14">
    <location>
        <position position="301"/>
    </location>
    <ligand>
        <name>ATP</name>
        <dbReference type="ChEBI" id="CHEBI:30616"/>
        <label>1</label>
    </ligand>
</feature>
<dbReference type="NCBIfam" id="NF003671">
    <property type="entry name" value="PRK05294.1"/>
    <property type="match status" value="1"/>
</dbReference>
<dbReference type="InterPro" id="IPR011607">
    <property type="entry name" value="MGS-like_dom"/>
</dbReference>
<feature type="binding site" evidence="14">
    <location>
        <position position="303"/>
    </location>
    <ligand>
        <name>Mn(2+)</name>
        <dbReference type="ChEBI" id="CHEBI:29035"/>
        <label>2</label>
    </ligand>
</feature>
<evidence type="ECO:0000256" key="9">
    <source>
        <dbReference type="ARBA" id="ARBA00022840"/>
    </source>
</evidence>